<organism evidence="15 16">
    <name type="scientific">Elysia marginata</name>
    <dbReference type="NCBI Taxonomy" id="1093978"/>
    <lineage>
        <taxon>Eukaryota</taxon>
        <taxon>Metazoa</taxon>
        <taxon>Spiralia</taxon>
        <taxon>Lophotrochozoa</taxon>
        <taxon>Mollusca</taxon>
        <taxon>Gastropoda</taxon>
        <taxon>Heterobranchia</taxon>
        <taxon>Euthyneura</taxon>
        <taxon>Panpulmonata</taxon>
        <taxon>Sacoglossa</taxon>
        <taxon>Placobranchoidea</taxon>
        <taxon>Plakobranchidae</taxon>
        <taxon>Elysia</taxon>
    </lineage>
</organism>
<evidence type="ECO:0000259" key="13">
    <source>
        <dbReference type="Pfam" id="PF02709"/>
    </source>
</evidence>
<evidence type="ECO:0000313" key="15">
    <source>
        <dbReference type="EMBL" id="GFR81676.1"/>
    </source>
</evidence>
<reference evidence="15 16" key="1">
    <citation type="journal article" date="2021" name="Elife">
        <title>Chloroplast acquisition without the gene transfer in kleptoplastic sea slugs, Plakobranchus ocellatus.</title>
        <authorList>
            <person name="Maeda T."/>
            <person name="Takahashi S."/>
            <person name="Yoshida T."/>
            <person name="Shimamura S."/>
            <person name="Takaki Y."/>
            <person name="Nagai Y."/>
            <person name="Toyoda A."/>
            <person name="Suzuki Y."/>
            <person name="Arimoto A."/>
            <person name="Ishii H."/>
            <person name="Satoh N."/>
            <person name="Nishiyama T."/>
            <person name="Hasebe M."/>
            <person name="Maruyama T."/>
            <person name="Minagawa J."/>
            <person name="Obokata J."/>
            <person name="Shigenobu S."/>
        </authorList>
    </citation>
    <scope>NUCLEOTIDE SEQUENCE [LARGE SCALE GENOMIC DNA]</scope>
</reference>
<dbReference type="GO" id="GO:0006688">
    <property type="term" value="P:glycosphingolipid biosynthetic process"/>
    <property type="evidence" value="ECO:0007669"/>
    <property type="project" value="TreeGrafter"/>
</dbReference>
<evidence type="ECO:0000256" key="9">
    <source>
        <dbReference type="ARBA" id="ARBA00023136"/>
    </source>
</evidence>
<comment type="pathway">
    <text evidence="2">Protein modification; protein glycosylation.</text>
</comment>
<evidence type="ECO:0000256" key="7">
    <source>
        <dbReference type="ARBA" id="ARBA00022968"/>
    </source>
</evidence>
<comment type="similarity">
    <text evidence="3">Belongs to the glycosyltransferase 7 family.</text>
</comment>
<dbReference type="GO" id="GO:0008378">
    <property type="term" value="F:galactosyltransferase activity"/>
    <property type="evidence" value="ECO:0007669"/>
    <property type="project" value="TreeGrafter"/>
</dbReference>
<evidence type="ECO:0000256" key="5">
    <source>
        <dbReference type="ARBA" id="ARBA00022679"/>
    </source>
</evidence>
<keyword evidence="10" id="KW-0325">Glycoprotein</keyword>
<dbReference type="SUPFAM" id="SSF53448">
    <property type="entry name" value="Nucleotide-diphospho-sugar transferases"/>
    <property type="match status" value="1"/>
</dbReference>
<comment type="caution">
    <text evidence="15">The sequence shown here is derived from an EMBL/GenBank/DDBJ whole genome shotgun (WGS) entry which is preliminary data.</text>
</comment>
<dbReference type="Pfam" id="PF13733">
    <property type="entry name" value="Glyco_transf_7N"/>
    <property type="match status" value="1"/>
</dbReference>
<sequence>MKHLSGGKLYIRFGFYLILGVVTVINMITLLSTDLLQYRPGTGRSRHLLLRDAPSPQQSPHGLLSVEDQNLQSISQIWDRHRTSRSSPREEKISYRGDKNEGSSLKASGANIVFERGLVKGSGDAVKAADVNQNQASRGEGLVSSKNKVQNKVANLPDRSFTVVVKLPNIVEHNLGLEDDSVGAKSKNLIQSRPDKKSSFNKKDTKDVENTIDKSRPKLLEDVKQNEKLIRSIIHSNNPLDAARVESLTLAKRKPGELGLIAERQELTAKRRPVPITNGLLVSSLNATHSKPSSVSRKASKESSTHTKTRQSQPTGKSPEKVNSNSTHAHVASVKLGREDAGIPSVGRDDSTRRENISCEQAPRKLIGRIQPLVETKSLSELQVIFPWLSKGGHYTPQDCRPKEKTAIIFPFRDRHRHLYILLLNLLPILKRQNVDFTIFVIEQEKPSLFNRGLLFNAGFVEASKLSEFDCFIFHDVDLIPLFDTNFYHCNESPTHFLGGVNKFNYGLAYKDLFGGVVSFTRSQYEKINGASNMYFGWGAEDDDMRRRIRERNMTILRTDRSVGLYDMIKHYREESNPANPIRSWLLSSGARRLALDGLNTLQYQRISLEALPLYIWVKVKVDPRQIVMSSKFFTKDADHNRMLKAFIPAQKNATLEKH</sequence>
<evidence type="ECO:0000256" key="12">
    <source>
        <dbReference type="SAM" id="Phobius"/>
    </source>
</evidence>
<feature type="compositionally biased region" description="Basic and acidic residues" evidence="11">
    <location>
        <begin position="193"/>
        <end position="211"/>
    </location>
</feature>
<evidence type="ECO:0000313" key="16">
    <source>
        <dbReference type="Proteomes" id="UP000762676"/>
    </source>
</evidence>
<proteinExistence type="inferred from homology"/>
<feature type="domain" description="Galactosyltransferase N-terminal" evidence="14">
    <location>
        <begin position="359"/>
        <end position="491"/>
    </location>
</feature>
<feature type="region of interest" description="Disordered" evidence="11">
    <location>
        <begin position="283"/>
        <end position="356"/>
    </location>
</feature>
<feature type="region of interest" description="Disordered" evidence="11">
    <location>
        <begin position="186"/>
        <end position="211"/>
    </location>
</feature>
<dbReference type="Pfam" id="PF02709">
    <property type="entry name" value="Glyco_transf_7C"/>
    <property type="match status" value="1"/>
</dbReference>
<feature type="transmembrane region" description="Helical" evidence="12">
    <location>
        <begin position="9"/>
        <end position="31"/>
    </location>
</feature>
<evidence type="ECO:0000256" key="2">
    <source>
        <dbReference type="ARBA" id="ARBA00004922"/>
    </source>
</evidence>
<evidence type="ECO:0000259" key="14">
    <source>
        <dbReference type="Pfam" id="PF13733"/>
    </source>
</evidence>
<keyword evidence="7" id="KW-0735">Signal-anchor</keyword>
<dbReference type="InterPro" id="IPR003859">
    <property type="entry name" value="Galactosyl_T"/>
</dbReference>
<dbReference type="PANTHER" id="PTHR19300">
    <property type="entry name" value="BETA-1,4-GALACTOSYLTRANSFERASE"/>
    <property type="match status" value="1"/>
</dbReference>
<dbReference type="CDD" id="cd00899">
    <property type="entry name" value="b4GalT"/>
    <property type="match status" value="1"/>
</dbReference>
<dbReference type="PRINTS" id="PR02050">
    <property type="entry name" value="B14GALTRFASE"/>
</dbReference>
<dbReference type="GO" id="GO:0016020">
    <property type="term" value="C:membrane"/>
    <property type="evidence" value="ECO:0007669"/>
    <property type="project" value="UniProtKB-SubCell"/>
</dbReference>
<evidence type="ECO:0000256" key="11">
    <source>
        <dbReference type="SAM" id="MobiDB-lite"/>
    </source>
</evidence>
<feature type="compositionally biased region" description="Basic and acidic residues" evidence="11">
    <location>
        <begin position="87"/>
        <end position="101"/>
    </location>
</feature>
<gene>
    <name evidence="15" type="ORF">ElyMa_005931800</name>
</gene>
<evidence type="ECO:0000256" key="10">
    <source>
        <dbReference type="ARBA" id="ARBA00023180"/>
    </source>
</evidence>
<feature type="region of interest" description="Disordered" evidence="11">
    <location>
        <begin position="80"/>
        <end position="101"/>
    </location>
</feature>
<dbReference type="InterPro" id="IPR029044">
    <property type="entry name" value="Nucleotide-diphossugar_trans"/>
</dbReference>
<dbReference type="Gene3D" id="3.90.550.10">
    <property type="entry name" value="Spore Coat Polysaccharide Biosynthesis Protein SpsA, Chain A"/>
    <property type="match status" value="1"/>
</dbReference>
<protein>
    <submittedName>
        <fullName evidence="15">Beta-1,4-galactosyltransferase 1</fullName>
    </submittedName>
</protein>
<keyword evidence="6 12" id="KW-0812">Transmembrane</keyword>
<keyword evidence="8 12" id="KW-1133">Transmembrane helix</keyword>
<dbReference type="GO" id="GO:0005975">
    <property type="term" value="P:carbohydrate metabolic process"/>
    <property type="evidence" value="ECO:0007669"/>
    <property type="project" value="InterPro"/>
</dbReference>
<feature type="compositionally biased region" description="Polar residues" evidence="11">
    <location>
        <begin position="310"/>
        <end position="328"/>
    </location>
</feature>
<dbReference type="EMBL" id="BMAT01011896">
    <property type="protein sequence ID" value="GFR81676.1"/>
    <property type="molecule type" value="Genomic_DNA"/>
</dbReference>
<dbReference type="PANTHER" id="PTHR19300:SF57">
    <property type="entry name" value="BETA-1,4-N-ACETYLGALACTOSAMINYLTRANSFERASE"/>
    <property type="match status" value="1"/>
</dbReference>
<keyword evidence="9 12" id="KW-0472">Membrane</keyword>
<feature type="compositionally biased region" description="Basic and acidic residues" evidence="11">
    <location>
        <begin position="336"/>
        <end position="356"/>
    </location>
</feature>
<keyword evidence="16" id="KW-1185">Reference proteome</keyword>
<evidence type="ECO:0000256" key="3">
    <source>
        <dbReference type="ARBA" id="ARBA00005735"/>
    </source>
</evidence>
<keyword evidence="5" id="KW-0808">Transferase</keyword>
<evidence type="ECO:0000256" key="1">
    <source>
        <dbReference type="ARBA" id="ARBA00004606"/>
    </source>
</evidence>
<dbReference type="InterPro" id="IPR027791">
    <property type="entry name" value="Galactosyl_T_C"/>
</dbReference>
<keyword evidence="4" id="KW-0328">Glycosyltransferase</keyword>
<comment type="subcellular location">
    <subcellularLocation>
        <location evidence="1">Membrane</location>
        <topology evidence="1">Single-pass type II membrane protein</topology>
    </subcellularLocation>
</comment>
<feature type="domain" description="Galactosyltransferase C-terminal" evidence="13">
    <location>
        <begin position="496"/>
        <end position="571"/>
    </location>
</feature>
<evidence type="ECO:0000256" key="4">
    <source>
        <dbReference type="ARBA" id="ARBA00022676"/>
    </source>
</evidence>
<evidence type="ECO:0000256" key="8">
    <source>
        <dbReference type="ARBA" id="ARBA00022989"/>
    </source>
</evidence>
<dbReference type="GO" id="GO:0033842">
    <property type="term" value="F:N-acetyl-beta-glucosaminyl-derivative 4-beta-N-acetylgalactosaminyltransferase activity"/>
    <property type="evidence" value="ECO:0007669"/>
    <property type="project" value="TreeGrafter"/>
</dbReference>
<name>A0AAV4G974_9GAST</name>
<accession>A0AAV4G974</accession>
<feature type="compositionally biased region" description="Polar residues" evidence="11">
    <location>
        <begin position="283"/>
        <end position="292"/>
    </location>
</feature>
<dbReference type="AlphaFoldDB" id="A0AAV4G974"/>
<dbReference type="GO" id="GO:0005794">
    <property type="term" value="C:Golgi apparatus"/>
    <property type="evidence" value="ECO:0007669"/>
    <property type="project" value="TreeGrafter"/>
</dbReference>
<dbReference type="Proteomes" id="UP000762676">
    <property type="component" value="Unassembled WGS sequence"/>
</dbReference>
<evidence type="ECO:0000256" key="6">
    <source>
        <dbReference type="ARBA" id="ARBA00022692"/>
    </source>
</evidence>
<dbReference type="InterPro" id="IPR027995">
    <property type="entry name" value="Galactosyl_T_N"/>
</dbReference>